<organism evidence="3 4">
    <name type="scientific">Glonium stellatum</name>
    <dbReference type="NCBI Taxonomy" id="574774"/>
    <lineage>
        <taxon>Eukaryota</taxon>
        <taxon>Fungi</taxon>
        <taxon>Dikarya</taxon>
        <taxon>Ascomycota</taxon>
        <taxon>Pezizomycotina</taxon>
        <taxon>Dothideomycetes</taxon>
        <taxon>Pleosporomycetidae</taxon>
        <taxon>Gloniales</taxon>
        <taxon>Gloniaceae</taxon>
        <taxon>Glonium</taxon>
    </lineage>
</organism>
<gene>
    <name evidence="3" type="ORF">AOQ84DRAFT_167058</name>
</gene>
<evidence type="ECO:0000256" key="2">
    <source>
        <dbReference type="SAM" id="Phobius"/>
    </source>
</evidence>
<dbReference type="AlphaFoldDB" id="A0A8E2EQ80"/>
<reference evidence="3 4" key="1">
    <citation type="journal article" date="2016" name="Nat. Commun.">
        <title>Ectomycorrhizal ecology is imprinted in the genome of the dominant symbiotic fungus Cenococcum geophilum.</title>
        <authorList>
            <consortium name="DOE Joint Genome Institute"/>
            <person name="Peter M."/>
            <person name="Kohler A."/>
            <person name="Ohm R.A."/>
            <person name="Kuo A."/>
            <person name="Krutzmann J."/>
            <person name="Morin E."/>
            <person name="Arend M."/>
            <person name="Barry K.W."/>
            <person name="Binder M."/>
            <person name="Choi C."/>
            <person name="Clum A."/>
            <person name="Copeland A."/>
            <person name="Grisel N."/>
            <person name="Haridas S."/>
            <person name="Kipfer T."/>
            <person name="LaButti K."/>
            <person name="Lindquist E."/>
            <person name="Lipzen A."/>
            <person name="Maire R."/>
            <person name="Meier B."/>
            <person name="Mihaltcheva S."/>
            <person name="Molinier V."/>
            <person name="Murat C."/>
            <person name="Poggeler S."/>
            <person name="Quandt C.A."/>
            <person name="Sperisen C."/>
            <person name="Tritt A."/>
            <person name="Tisserant E."/>
            <person name="Crous P.W."/>
            <person name="Henrissat B."/>
            <person name="Nehls U."/>
            <person name="Egli S."/>
            <person name="Spatafora J.W."/>
            <person name="Grigoriev I.V."/>
            <person name="Martin F.M."/>
        </authorList>
    </citation>
    <scope>NUCLEOTIDE SEQUENCE [LARGE SCALE GENOMIC DNA]</scope>
    <source>
        <strain evidence="3 4">CBS 207.34</strain>
    </source>
</reference>
<evidence type="ECO:0000313" key="4">
    <source>
        <dbReference type="Proteomes" id="UP000250140"/>
    </source>
</evidence>
<feature type="region of interest" description="Disordered" evidence="1">
    <location>
        <begin position="58"/>
        <end position="89"/>
    </location>
</feature>
<sequence>MSPHSQHRAPRSRTIRPDTILLHFYSILPHFTTLCCLLLNKLLQATAAAGRQKEHCLSLHSPPLPSPPHPPSPFPPRPPSPFPHSGLHQPEHCKQAFTASLRYHTAGFAHDPDLRMTKQRLTLTIAASADDKPATHPPHFLFVAPGTATGAAVGSGTQM</sequence>
<proteinExistence type="predicted"/>
<feature type="transmembrane region" description="Helical" evidence="2">
    <location>
        <begin position="20"/>
        <end position="43"/>
    </location>
</feature>
<evidence type="ECO:0000313" key="3">
    <source>
        <dbReference type="EMBL" id="OCL02845.1"/>
    </source>
</evidence>
<keyword evidence="2" id="KW-0812">Transmembrane</keyword>
<name>A0A8E2EQ80_9PEZI</name>
<dbReference type="EMBL" id="KV750870">
    <property type="protein sequence ID" value="OCL02845.1"/>
    <property type="molecule type" value="Genomic_DNA"/>
</dbReference>
<protein>
    <submittedName>
        <fullName evidence="3">Uncharacterized protein</fullName>
    </submittedName>
</protein>
<feature type="compositionally biased region" description="Pro residues" evidence="1">
    <location>
        <begin position="62"/>
        <end position="82"/>
    </location>
</feature>
<keyword evidence="4" id="KW-1185">Reference proteome</keyword>
<accession>A0A8E2EQ80</accession>
<keyword evidence="2" id="KW-1133">Transmembrane helix</keyword>
<keyword evidence="2" id="KW-0472">Membrane</keyword>
<dbReference type="Proteomes" id="UP000250140">
    <property type="component" value="Unassembled WGS sequence"/>
</dbReference>
<evidence type="ECO:0000256" key="1">
    <source>
        <dbReference type="SAM" id="MobiDB-lite"/>
    </source>
</evidence>